<evidence type="ECO:0000313" key="2">
    <source>
        <dbReference type="Proteomes" id="UP000801492"/>
    </source>
</evidence>
<dbReference type="EMBL" id="VTPC01090991">
    <property type="protein sequence ID" value="KAF2880267.1"/>
    <property type="molecule type" value="Genomic_DNA"/>
</dbReference>
<dbReference type="OrthoDB" id="10067596at2759"/>
<proteinExistence type="predicted"/>
<dbReference type="Proteomes" id="UP000801492">
    <property type="component" value="Unassembled WGS sequence"/>
</dbReference>
<reference evidence="1" key="1">
    <citation type="submission" date="2019-08" db="EMBL/GenBank/DDBJ databases">
        <title>The genome of the North American firefly Photinus pyralis.</title>
        <authorList>
            <consortium name="Photinus pyralis genome working group"/>
            <person name="Fallon T.R."/>
            <person name="Sander Lower S.E."/>
            <person name="Weng J.-K."/>
        </authorList>
    </citation>
    <scope>NUCLEOTIDE SEQUENCE</scope>
    <source>
        <strain evidence="1">TRF0915ILg1</strain>
        <tissue evidence="1">Whole body</tissue>
    </source>
</reference>
<dbReference type="AlphaFoldDB" id="A0A8K0C9K0"/>
<organism evidence="1 2">
    <name type="scientific">Ignelater luminosus</name>
    <name type="common">Cucubano</name>
    <name type="synonym">Pyrophorus luminosus</name>
    <dbReference type="NCBI Taxonomy" id="2038154"/>
    <lineage>
        <taxon>Eukaryota</taxon>
        <taxon>Metazoa</taxon>
        <taxon>Ecdysozoa</taxon>
        <taxon>Arthropoda</taxon>
        <taxon>Hexapoda</taxon>
        <taxon>Insecta</taxon>
        <taxon>Pterygota</taxon>
        <taxon>Neoptera</taxon>
        <taxon>Endopterygota</taxon>
        <taxon>Coleoptera</taxon>
        <taxon>Polyphaga</taxon>
        <taxon>Elateriformia</taxon>
        <taxon>Elateroidea</taxon>
        <taxon>Elateridae</taxon>
        <taxon>Agrypninae</taxon>
        <taxon>Pyrophorini</taxon>
        <taxon>Ignelater</taxon>
    </lineage>
</organism>
<keyword evidence="2" id="KW-1185">Reference proteome</keyword>
<protein>
    <submittedName>
        <fullName evidence="1">Uncharacterized protein</fullName>
    </submittedName>
</protein>
<accession>A0A8K0C9K0</accession>
<sequence>MLKTSQIVVQKLQCVSAATQGATLILFHIQASADRIIIFGKEANLRFLGVCGTWLVHRTFKVSPLFDQVFVIHGYRNETSFPLLYYLPRTEPLQHTPEFSKTILKRLQIVFPEADQKGYFFHFSQAVYRKFHSLPEVLHQYSNDSEFAHQIRQWNALAFIPPDDVQLVYDILMDEPFFVADGIQTLLAESELIWVSRWNRQRTRRSTPMFDINLWNCYPLVLEDIPKTNNNCGTFHRGFLSLPGPAHPTTYQFLGGLKKEQALTKTRLSRSNIPMKHRLKNLKPLYLSTMTETSLSPSICDR</sequence>
<name>A0A8K0C9K0_IGNLU</name>
<comment type="caution">
    <text evidence="1">The sequence shown here is derived from an EMBL/GenBank/DDBJ whole genome shotgun (WGS) entry which is preliminary data.</text>
</comment>
<gene>
    <name evidence="1" type="ORF">ILUMI_25906</name>
</gene>
<evidence type="ECO:0000313" key="1">
    <source>
        <dbReference type="EMBL" id="KAF2880267.1"/>
    </source>
</evidence>